<evidence type="ECO:0000313" key="2">
    <source>
        <dbReference type="Proteomes" id="UP000319836"/>
    </source>
</evidence>
<sequence length="251" mass="28063">MTPLSSGYELRSVVHLVRPTGARAQNLEELRAGIVDAPDRSLFFHARHHQLRHPASEEPVHDDFSAWVNGVVQDRETAERISFAVQNRAESPESLRGALLDALLQVPESERLSRGTQPESEFVFLLAESVPLPTGVTVATARELVHGLIAADASVWFFHLIEQPWFPEGPLLGDWLIARGEERLAAWLIVGAASGQPIEVMRRRLLRRWRQGRISRRVSEAAGASDEVRREAGRSTVARLVRRIHKPEPPA</sequence>
<evidence type="ECO:0000313" key="1">
    <source>
        <dbReference type="EMBL" id="TMQ69664.1"/>
    </source>
</evidence>
<dbReference type="Proteomes" id="UP000319836">
    <property type="component" value="Unassembled WGS sequence"/>
</dbReference>
<accession>A0A538U1A8</accession>
<protein>
    <submittedName>
        <fullName evidence="1">Uncharacterized protein</fullName>
    </submittedName>
</protein>
<proteinExistence type="predicted"/>
<organism evidence="1 2">
    <name type="scientific">Eiseniibacteriota bacterium</name>
    <dbReference type="NCBI Taxonomy" id="2212470"/>
    <lineage>
        <taxon>Bacteria</taxon>
        <taxon>Candidatus Eiseniibacteriota</taxon>
    </lineage>
</organism>
<dbReference type="EMBL" id="VBPA01000278">
    <property type="protein sequence ID" value="TMQ69664.1"/>
    <property type="molecule type" value="Genomic_DNA"/>
</dbReference>
<gene>
    <name evidence="1" type="ORF">E6K80_10925</name>
</gene>
<dbReference type="InterPro" id="IPR044036">
    <property type="entry name" value="DUF5752"/>
</dbReference>
<comment type="caution">
    <text evidence="1">The sequence shown here is derived from an EMBL/GenBank/DDBJ whole genome shotgun (WGS) entry which is preliminary data.</text>
</comment>
<dbReference type="Pfam" id="PF19027">
    <property type="entry name" value="DUF5752"/>
    <property type="match status" value="1"/>
</dbReference>
<name>A0A538U1A8_UNCEI</name>
<dbReference type="AlphaFoldDB" id="A0A538U1A8"/>
<reference evidence="1 2" key="1">
    <citation type="journal article" date="2019" name="Nat. Microbiol.">
        <title>Mediterranean grassland soil C-N compound turnover is dependent on rainfall and depth, and is mediated by genomically divergent microorganisms.</title>
        <authorList>
            <person name="Diamond S."/>
            <person name="Andeer P.F."/>
            <person name="Li Z."/>
            <person name="Crits-Christoph A."/>
            <person name="Burstein D."/>
            <person name="Anantharaman K."/>
            <person name="Lane K.R."/>
            <person name="Thomas B.C."/>
            <person name="Pan C."/>
            <person name="Northen T.R."/>
            <person name="Banfield J.F."/>
        </authorList>
    </citation>
    <scope>NUCLEOTIDE SEQUENCE [LARGE SCALE GENOMIC DNA]</scope>
    <source>
        <strain evidence="1">WS_10</strain>
    </source>
</reference>